<gene>
    <name evidence="1" type="ORF">HUT08_33980</name>
</gene>
<dbReference type="InterPro" id="IPR012349">
    <property type="entry name" value="Split_barrel_FMN-bd"/>
</dbReference>
<organism evidence="1 2">
    <name type="scientific">Streptomyces buecherae</name>
    <dbReference type="NCBI Taxonomy" id="2763006"/>
    <lineage>
        <taxon>Bacteria</taxon>
        <taxon>Bacillati</taxon>
        <taxon>Actinomycetota</taxon>
        <taxon>Actinomycetes</taxon>
        <taxon>Kitasatosporales</taxon>
        <taxon>Streptomycetaceae</taxon>
        <taxon>Streptomyces</taxon>
    </lineage>
</organism>
<dbReference type="InterPro" id="IPR007396">
    <property type="entry name" value="TR_PAI2-type"/>
</dbReference>
<dbReference type="Pfam" id="PF04299">
    <property type="entry name" value="FMN_bind_2"/>
    <property type="match status" value="1"/>
</dbReference>
<sequence length="209" mass="22791">MSIHPWDAAQDDAEWQSWLARHDFGHLAANGPPAAPPLVRPTHVAYDEERREALLHLARPNPIWSAIEACPEVLLSVADDHVFVPGPWLADADVPPEYGVPTTFYAAVQLSCTAHVVDDPAAKAALLTRQLAHFQPEGGSAPVAADQEPYGRSLAGIRGLRLEVVGVRAKFEYANQRSERVRQRTVDALASRGVPRDAAARAHRVRRGA</sequence>
<dbReference type="EMBL" id="CP054929">
    <property type="protein sequence ID" value="QKW53729.1"/>
    <property type="molecule type" value="Genomic_DNA"/>
</dbReference>
<protein>
    <submittedName>
        <fullName evidence="1">FMN-binding negative transcriptional regulator</fullName>
    </submittedName>
</protein>
<accession>A0A7H8NGU2</accession>
<dbReference type="AlphaFoldDB" id="A0A7H8NGU2"/>
<name>A0A7H8NGU2_9ACTN</name>
<dbReference type="RefSeq" id="WP_176165433.1">
    <property type="nucleotide sequence ID" value="NZ_CP054929.1"/>
</dbReference>
<reference evidence="1 2" key="1">
    <citation type="submission" date="2020-06" db="EMBL/GenBank/DDBJ databases">
        <title>Genome mining for natural products.</title>
        <authorList>
            <person name="Zhang B."/>
            <person name="Shi J."/>
            <person name="Ge H."/>
        </authorList>
    </citation>
    <scope>NUCLEOTIDE SEQUENCE [LARGE SCALE GENOMIC DNA]</scope>
    <source>
        <strain evidence="1 2">NA00687</strain>
    </source>
</reference>
<dbReference type="Gene3D" id="2.30.110.10">
    <property type="entry name" value="Electron Transport, Fmn-binding Protein, Chain A"/>
    <property type="match status" value="1"/>
</dbReference>
<evidence type="ECO:0000313" key="2">
    <source>
        <dbReference type="Proteomes" id="UP000509303"/>
    </source>
</evidence>
<dbReference type="Proteomes" id="UP000509303">
    <property type="component" value="Chromosome"/>
</dbReference>
<evidence type="ECO:0000313" key="1">
    <source>
        <dbReference type="EMBL" id="QKW53729.1"/>
    </source>
</evidence>
<proteinExistence type="predicted"/>
<keyword evidence="2" id="KW-1185">Reference proteome</keyword>
<dbReference type="PANTHER" id="PTHR35802:SF1">
    <property type="entry name" value="PROTEASE SYNTHASE AND SPORULATION PROTEIN PAI 2"/>
    <property type="match status" value="1"/>
</dbReference>
<dbReference type="SUPFAM" id="SSF50475">
    <property type="entry name" value="FMN-binding split barrel"/>
    <property type="match status" value="1"/>
</dbReference>
<dbReference type="PANTHER" id="PTHR35802">
    <property type="entry name" value="PROTEASE SYNTHASE AND SPORULATION PROTEIN PAI 2"/>
    <property type="match status" value="1"/>
</dbReference>